<sequence length="91" mass="10521">MFEFRMSHYVLGSSHNFSHSGFVICSQKGIAVGCDYCLSFVICKFRKINRGDYKIFLLVDNNVSSIIIVKELWLYIFSGSIRRGVYVCYET</sequence>
<protein>
    <submittedName>
        <fullName evidence="1">Uncharacterized protein</fullName>
    </submittedName>
</protein>
<comment type="caution">
    <text evidence="1">The sequence shown here is derived from an EMBL/GenBank/DDBJ whole genome shotgun (WGS) entry which is preliminary data.</text>
</comment>
<dbReference type="EMBL" id="VSSQ01138496">
    <property type="protein sequence ID" value="MPN61630.1"/>
    <property type="molecule type" value="Genomic_DNA"/>
</dbReference>
<proteinExistence type="predicted"/>
<name>A0A645JEW9_9ZZZZ</name>
<gene>
    <name evidence="1" type="ORF">SDC9_209368</name>
</gene>
<organism evidence="1">
    <name type="scientific">bioreactor metagenome</name>
    <dbReference type="NCBI Taxonomy" id="1076179"/>
    <lineage>
        <taxon>unclassified sequences</taxon>
        <taxon>metagenomes</taxon>
        <taxon>ecological metagenomes</taxon>
    </lineage>
</organism>
<evidence type="ECO:0000313" key="1">
    <source>
        <dbReference type="EMBL" id="MPN61630.1"/>
    </source>
</evidence>
<reference evidence="1" key="1">
    <citation type="submission" date="2019-08" db="EMBL/GenBank/DDBJ databases">
        <authorList>
            <person name="Kucharzyk K."/>
            <person name="Murdoch R.W."/>
            <person name="Higgins S."/>
            <person name="Loffler F."/>
        </authorList>
    </citation>
    <scope>NUCLEOTIDE SEQUENCE</scope>
</reference>
<accession>A0A645JEW9</accession>
<dbReference type="AlphaFoldDB" id="A0A645JEW9"/>